<dbReference type="PANTHER" id="PTHR30605:SF0">
    <property type="entry name" value="ANHYDRO-N-ACETYLMURAMIC ACID KINASE"/>
    <property type="match status" value="1"/>
</dbReference>
<dbReference type="EC" id="2.7.1.170" evidence="1"/>
<keyword evidence="1" id="KW-0547">Nucleotide-binding</keyword>
<feature type="binding site" evidence="1">
    <location>
        <begin position="19"/>
        <end position="26"/>
    </location>
    <ligand>
        <name>ATP</name>
        <dbReference type="ChEBI" id="CHEBI:30616"/>
    </ligand>
</feature>
<comment type="pathway">
    <text evidence="1">Cell wall biogenesis; peptidoglycan recycling.</text>
</comment>
<dbReference type="HAMAP" id="MF_01270">
    <property type="entry name" value="AnhMurNAc_kinase"/>
    <property type="match status" value="1"/>
</dbReference>
<evidence type="ECO:0000313" key="3">
    <source>
        <dbReference type="Proteomes" id="UP000641588"/>
    </source>
</evidence>
<dbReference type="GO" id="GO:0016773">
    <property type="term" value="F:phosphotransferase activity, alcohol group as acceptor"/>
    <property type="evidence" value="ECO:0007669"/>
    <property type="project" value="UniProtKB-UniRule"/>
</dbReference>
<evidence type="ECO:0000313" key="2">
    <source>
        <dbReference type="EMBL" id="NOU95710.1"/>
    </source>
</evidence>
<keyword evidence="1 2" id="KW-0808">Transferase</keyword>
<reference evidence="2" key="1">
    <citation type="submission" date="2019-10" db="EMBL/GenBank/DDBJ databases">
        <title>Description of Paenibacillus glebae sp. nov.</title>
        <authorList>
            <person name="Carlier A."/>
            <person name="Qi S."/>
        </authorList>
    </citation>
    <scope>NUCLEOTIDE SEQUENCE</scope>
    <source>
        <strain evidence="2">LMG 31456</strain>
    </source>
</reference>
<dbReference type="GO" id="GO:0097175">
    <property type="term" value="P:1,6-anhydro-N-acetyl-beta-muramic acid catabolic process"/>
    <property type="evidence" value="ECO:0007669"/>
    <property type="project" value="UniProtKB-UniRule"/>
</dbReference>
<keyword evidence="1" id="KW-0119">Carbohydrate metabolism</keyword>
<keyword evidence="1 2" id="KW-0418">Kinase</keyword>
<keyword evidence="1" id="KW-0067">ATP-binding</keyword>
<comment type="pathway">
    <text evidence="1">Amino-sugar metabolism; 1,6-anhydro-N-acetylmuramate degradation.</text>
</comment>
<dbReference type="GO" id="GO:0009254">
    <property type="term" value="P:peptidoglycan turnover"/>
    <property type="evidence" value="ECO:0007669"/>
    <property type="project" value="UniProtKB-UniRule"/>
</dbReference>
<proteinExistence type="inferred from homology"/>
<dbReference type="GO" id="GO:0006040">
    <property type="term" value="P:amino sugar metabolic process"/>
    <property type="evidence" value="ECO:0007669"/>
    <property type="project" value="InterPro"/>
</dbReference>
<dbReference type="GO" id="GO:0016301">
    <property type="term" value="F:kinase activity"/>
    <property type="evidence" value="ECO:0007669"/>
    <property type="project" value="UniProtKB-KW"/>
</dbReference>
<keyword evidence="3" id="KW-1185">Reference proteome</keyword>
<organism evidence="2 3">
    <name type="scientific">Paenibacillus foliorum</name>
    <dbReference type="NCBI Taxonomy" id="2654974"/>
    <lineage>
        <taxon>Bacteria</taxon>
        <taxon>Bacillati</taxon>
        <taxon>Bacillota</taxon>
        <taxon>Bacilli</taxon>
        <taxon>Bacillales</taxon>
        <taxon>Paenibacillaceae</taxon>
        <taxon>Paenibacillus</taxon>
    </lineage>
</organism>
<dbReference type="PANTHER" id="PTHR30605">
    <property type="entry name" value="ANHYDRO-N-ACETYLMURAMIC ACID KINASE"/>
    <property type="match status" value="1"/>
</dbReference>
<dbReference type="AlphaFoldDB" id="A0A972K2B6"/>
<dbReference type="Proteomes" id="UP000641588">
    <property type="component" value="Unassembled WGS sequence"/>
</dbReference>
<dbReference type="InterPro" id="IPR043129">
    <property type="entry name" value="ATPase_NBD"/>
</dbReference>
<dbReference type="GO" id="GO:0005524">
    <property type="term" value="F:ATP binding"/>
    <property type="evidence" value="ECO:0007669"/>
    <property type="project" value="UniProtKB-UniRule"/>
</dbReference>
<dbReference type="Gene3D" id="3.30.420.40">
    <property type="match status" value="2"/>
</dbReference>
<accession>A0A972K2B6</accession>
<dbReference type="CDD" id="cd24050">
    <property type="entry name" value="ASKHA_NBD_ANMK"/>
    <property type="match status" value="1"/>
</dbReference>
<dbReference type="SUPFAM" id="SSF53067">
    <property type="entry name" value="Actin-like ATPase domain"/>
    <property type="match status" value="1"/>
</dbReference>
<name>A0A972K2B6_9BACL</name>
<dbReference type="NCBIfam" id="NF007148">
    <property type="entry name" value="PRK09585.3-2"/>
    <property type="match status" value="1"/>
</dbReference>
<gene>
    <name evidence="1" type="primary">anmK</name>
    <name evidence="2" type="ORF">GC093_21135</name>
</gene>
<comment type="similarity">
    <text evidence="1">Belongs to the anhydro-N-acetylmuramic acid kinase family.</text>
</comment>
<comment type="catalytic activity">
    <reaction evidence="1">
        <text>1,6-anhydro-N-acetyl-beta-muramate + ATP + H2O = N-acetyl-D-muramate 6-phosphate + ADP + H(+)</text>
        <dbReference type="Rhea" id="RHEA:24952"/>
        <dbReference type="ChEBI" id="CHEBI:15377"/>
        <dbReference type="ChEBI" id="CHEBI:15378"/>
        <dbReference type="ChEBI" id="CHEBI:30616"/>
        <dbReference type="ChEBI" id="CHEBI:58690"/>
        <dbReference type="ChEBI" id="CHEBI:58722"/>
        <dbReference type="ChEBI" id="CHEBI:456216"/>
        <dbReference type="EC" id="2.7.1.170"/>
    </reaction>
</comment>
<dbReference type="Pfam" id="PF03702">
    <property type="entry name" value="AnmK"/>
    <property type="match status" value="1"/>
</dbReference>
<protein>
    <recommendedName>
        <fullName evidence="1">Anhydro-N-acetylmuramic acid kinase</fullName>
        <ecNumber evidence="1">2.7.1.170</ecNumber>
    </recommendedName>
    <alternativeName>
        <fullName evidence="1">AnhMurNAc kinase</fullName>
    </alternativeName>
</protein>
<comment type="function">
    <text evidence="1">Catalyzes the specific phosphorylation of 1,6-anhydro-N-acetylmuramic acid (anhMurNAc) with the simultaneous cleavage of the 1,6-anhydro ring, generating MurNAc-6-P. Is required for the utilization of anhMurNAc either imported from the medium or derived from its own cell wall murein, and thus plays a role in cell wall recycling.</text>
</comment>
<dbReference type="InterPro" id="IPR005338">
    <property type="entry name" value="Anhydro_N_Ac-Mur_kinase"/>
</dbReference>
<sequence>MWEAYRKKKQHILIGIMSGTSLDGVDAAMVRIDTNTSGSIDQIELLGFEYIPYSVELKERLISLCSVEHARLDDLVIANYGISEWYVSAVENLLKSTGIERAAVEAISMHGQTVWHAPDQVPFPVPDGQTLVKATLQIGEAAVVRERTGIPVIGNLRARDMAAGGEGAPLAPYLDLIVFRSQHVGRIVQNIGGIGNATVIPAGAHTNECYAFDTGPGNMVMDTLVREETNGQLQYDTGGEIAAKGHVNDELVESFYKNDDYYEKVPPKSTGREVYGSAFAARFRDEGRKRGLTFEDIIASATALTAMTIVRSYQRFVFPIHKIGDVIVAGGGAHNKTLLAMMRKSLAPDCQLHTSENFGIPDDAREAIAFAVMGHESLMGRPSNLPAVTGAARPVILGQITL</sequence>
<dbReference type="EMBL" id="WHOD01000079">
    <property type="protein sequence ID" value="NOU95710.1"/>
    <property type="molecule type" value="Genomic_DNA"/>
</dbReference>
<comment type="caution">
    <text evidence="2">The sequence shown here is derived from an EMBL/GenBank/DDBJ whole genome shotgun (WGS) entry which is preliminary data.</text>
</comment>
<evidence type="ECO:0000256" key="1">
    <source>
        <dbReference type="HAMAP-Rule" id="MF_01270"/>
    </source>
</evidence>